<dbReference type="EMBL" id="CACVAS010000018">
    <property type="protein sequence ID" value="CAA6800808.1"/>
    <property type="molecule type" value="Genomic_DNA"/>
</dbReference>
<gene>
    <name evidence="1" type="ORF">HELGO_WM11106</name>
</gene>
<evidence type="ECO:0000313" key="1">
    <source>
        <dbReference type="EMBL" id="CAA6800808.1"/>
    </source>
</evidence>
<name>A0A6S6SDB5_9BACT</name>
<organism evidence="1">
    <name type="scientific">uncultured Sulfurovum sp</name>
    <dbReference type="NCBI Taxonomy" id="269237"/>
    <lineage>
        <taxon>Bacteria</taxon>
        <taxon>Pseudomonadati</taxon>
        <taxon>Campylobacterota</taxon>
        <taxon>Epsilonproteobacteria</taxon>
        <taxon>Campylobacterales</taxon>
        <taxon>Sulfurovaceae</taxon>
        <taxon>Sulfurovum</taxon>
        <taxon>environmental samples</taxon>
    </lineage>
</organism>
<accession>A0A6S6SDB5</accession>
<dbReference type="AlphaFoldDB" id="A0A6S6SDB5"/>
<sequence length="1095" mass="113086">MNLSALNNAGSDDQTLSSFALSGNTLSISIEDGNSISVDLEDLNDSVAIAAVQAALLAHELADKDIDETNELITNTDFNGTHLSITDAGGTQSVDLSTLIDNSDDQQITDFSLTGNVLSLTLEDGGTQTVDLSDLNDTASIAAVQAALAAHITLDTDTDETNELQDLNLSGTTLSIANGNSVDLSDLNNSGTDDQAISSAVTTANETVTVTLEDGGDTLINIQDADANSTNEIQDISTDNTAGNLSLSDGATLTLNVNDADSDTTNELITNTDFNGTHLSITDAGGTQSVDLSTLIDNSDDQQITDFSLTGNVLSLTLEDGGTQTVDLSDLNDTASIAAVQAALAAHITLDTDTDETNELQDLAYDASTQILSITNNGSATDVNLSALNNAGSDDQTLSSFALSGNTLSISIEDGNSISVDLEDLNDSVAIAAVQAALLAHELADKDIDETNELITNTDFNGTHLSITDAGGTQSVDLSTLIDNSDDQQITDFSLTGNVLSLTLEDGGTQTVDLSDLNDTASIAAVQAALAAHITLDTDTDETNELQDLNLSGTTLSIANGNSVDLSDLNNSGTDDQAISSAVTVANETVTVTLEDGGDTVINIQDADSNSTNEIQDISTDTTAGNISLSDGSTLTLNVDDADADTTNELITDANLSGTDLTITDAGQTWTVDLSSLDNNGSDNQAISSAVTTANETVTVTLEDGGDTVINIQDADSNSTNEIQDISTDTTAGNISLSDGSTLTLNVDDADADTTNELITDANLSGTDLTITDAGQTWTVDLSSLDNNGSDNQAISSAVTTANETVTVTLEDGGDTVINIQDADSNSTNEIQDISTDTTAGNISLSDGSTLTLNVDDADADTTNELITDANLSGTDLTITDAGQTWTVDLSSLDNNGSDNQAISSAVTTANETVTVTLEDGGDTVINIQDADSNSTNEIQKITSNDGSVSLVQTGNDYDLSVASEITTTLTASPTDALEYDYTSEDTTVTTFRSSPIVAFGKVSGAGGLIRGYGASVVKNSTGNYTVTLDTARDTDDYTIQLSILDSNGVGNDDYDVAYSNQGTGSFVVEVGDNDNGGSDRAARDFEFMFSVMDY</sequence>
<protein>
    <submittedName>
        <fullName evidence="1">Uncharacterized protein</fullName>
    </submittedName>
</protein>
<dbReference type="PROSITE" id="PS50231">
    <property type="entry name" value="RICIN_B_LECTIN"/>
    <property type="match status" value="1"/>
</dbReference>
<reference evidence="1" key="1">
    <citation type="submission" date="2020-01" db="EMBL/GenBank/DDBJ databases">
        <authorList>
            <person name="Meier V. D."/>
            <person name="Meier V D."/>
        </authorList>
    </citation>
    <scope>NUCLEOTIDE SEQUENCE</scope>
    <source>
        <strain evidence="1">HLG_WM_MAG_01</strain>
    </source>
</reference>
<proteinExistence type="predicted"/>